<dbReference type="EMBL" id="VSWC01000003">
    <property type="protein sequence ID" value="KAA1116406.1"/>
    <property type="molecule type" value="Genomic_DNA"/>
</dbReference>
<reference evidence="1 2" key="1">
    <citation type="submission" date="2019-05" db="EMBL/GenBank/DDBJ databases">
        <title>Emergence of the Ug99 lineage of the wheat stem rust pathogen through somatic hybridization.</title>
        <authorList>
            <person name="Li F."/>
            <person name="Upadhyaya N.M."/>
            <person name="Sperschneider J."/>
            <person name="Matny O."/>
            <person name="Nguyen-Phuc H."/>
            <person name="Mago R."/>
            <person name="Raley C."/>
            <person name="Miller M.E."/>
            <person name="Silverstein K.A.T."/>
            <person name="Henningsen E."/>
            <person name="Hirsch C.D."/>
            <person name="Visser B."/>
            <person name="Pretorius Z.A."/>
            <person name="Steffenson B.J."/>
            <person name="Schwessinger B."/>
            <person name="Dodds P.N."/>
            <person name="Figueroa M."/>
        </authorList>
    </citation>
    <scope>NUCLEOTIDE SEQUENCE [LARGE SCALE GENOMIC DNA]</scope>
    <source>
        <strain evidence="1">21-0</strain>
    </source>
</reference>
<name>A0A5B0QT65_PUCGR</name>
<organism evidence="1 2">
    <name type="scientific">Puccinia graminis f. sp. tritici</name>
    <dbReference type="NCBI Taxonomy" id="56615"/>
    <lineage>
        <taxon>Eukaryota</taxon>
        <taxon>Fungi</taxon>
        <taxon>Dikarya</taxon>
        <taxon>Basidiomycota</taxon>
        <taxon>Pucciniomycotina</taxon>
        <taxon>Pucciniomycetes</taxon>
        <taxon>Pucciniales</taxon>
        <taxon>Pucciniaceae</taxon>
        <taxon>Puccinia</taxon>
    </lineage>
</organism>
<keyword evidence="2" id="KW-1185">Reference proteome</keyword>
<gene>
    <name evidence="1" type="ORF">PGT21_013009</name>
</gene>
<evidence type="ECO:0000313" key="2">
    <source>
        <dbReference type="Proteomes" id="UP000324748"/>
    </source>
</evidence>
<accession>A0A5B0QT65</accession>
<dbReference type="AlphaFoldDB" id="A0A5B0QT65"/>
<sequence length="126" mass="14102">MEISTSNEKLIAVMRYTLWWLYSGLETAQLSRSAVALQPNDLPKFASEFSSGKMPSGRIRHLDKKIKPSIFALVSSSSTDMARLVLNASGAFDDMRNLPGLAQRAHNKNPQGFFFALLSRHLLRSF</sequence>
<comment type="caution">
    <text evidence="1">The sequence shown here is derived from an EMBL/GenBank/DDBJ whole genome shotgun (WGS) entry which is preliminary data.</text>
</comment>
<evidence type="ECO:0000313" key="1">
    <source>
        <dbReference type="EMBL" id="KAA1116406.1"/>
    </source>
</evidence>
<protein>
    <submittedName>
        <fullName evidence="1">Uncharacterized protein</fullName>
    </submittedName>
</protein>
<dbReference type="Proteomes" id="UP000324748">
    <property type="component" value="Unassembled WGS sequence"/>
</dbReference>
<proteinExistence type="predicted"/>